<proteinExistence type="predicted"/>
<evidence type="ECO:0008006" key="2">
    <source>
        <dbReference type="Google" id="ProtNLM"/>
    </source>
</evidence>
<organism evidence="1">
    <name type="scientific">marine metagenome</name>
    <dbReference type="NCBI Taxonomy" id="408172"/>
    <lineage>
        <taxon>unclassified sequences</taxon>
        <taxon>metagenomes</taxon>
        <taxon>ecological metagenomes</taxon>
    </lineage>
</organism>
<dbReference type="GO" id="GO:1990281">
    <property type="term" value="C:efflux pump complex"/>
    <property type="evidence" value="ECO:0007669"/>
    <property type="project" value="TreeGrafter"/>
</dbReference>
<dbReference type="PANTHER" id="PTHR30469:SF33">
    <property type="entry name" value="SLR1207 PROTEIN"/>
    <property type="match status" value="1"/>
</dbReference>
<sequence length="114" mass="12581">MILIAAYTYSKNLKDPEFLSKIDYKKVKVLKGDLLVKVSAKGIVEPNFKVEVKSKASGKIITFPYEEGGFIKKGQALLHLNKNDEKRNVAKANADLISGEASLKKSKTALLLQT</sequence>
<dbReference type="EMBL" id="UINC01094445">
    <property type="protein sequence ID" value="SVC49686.1"/>
    <property type="molecule type" value="Genomic_DNA"/>
</dbReference>
<evidence type="ECO:0000313" key="1">
    <source>
        <dbReference type="EMBL" id="SVC49686.1"/>
    </source>
</evidence>
<dbReference type="SUPFAM" id="SSF111369">
    <property type="entry name" value="HlyD-like secretion proteins"/>
    <property type="match status" value="1"/>
</dbReference>
<protein>
    <recommendedName>
        <fullName evidence="2">Membrane fusion protein biotin-lipoyl like domain-containing protein</fullName>
    </recommendedName>
</protein>
<dbReference type="AlphaFoldDB" id="A0A382MLR6"/>
<dbReference type="GO" id="GO:0015562">
    <property type="term" value="F:efflux transmembrane transporter activity"/>
    <property type="evidence" value="ECO:0007669"/>
    <property type="project" value="TreeGrafter"/>
</dbReference>
<dbReference type="Gene3D" id="2.40.50.100">
    <property type="match status" value="1"/>
</dbReference>
<dbReference type="Gene3D" id="1.10.287.470">
    <property type="entry name" value="Helix hairpin bin"/>
    <property type="match status" value="1"/>
</dbReference>
<feature type="non-terminal residue" evidence="1">
    <location>
        <position position="114"/>
    </location>
</feature>
<dbReference type="PANTHER" id="PTHR30469">
    <property type="entry name" value="MULTIDRUG RESISTANCE PROTEIN MDTA"/>
    <property type="match status" value="1"/>
</dbReference>
<gene>
    <name evidence="1" type="ORF">METZ01_LOCUS302540</name>
</gene>
<accession>A0A382MLR6</accession>
<name>A0A382MLR6_9ZZZZ</name>
<reference evidence="1" key="1">
    <citation type="submission" date="2018-05" db="EMBL/GenBank/DDBJ databases">
        <authorList>
            <person name="Lanie J.A."/>
            <person name="Ng W.-L."/>
            <person name="Kazmierczak K.M."/>
            <person name="Andrzejewski T.M."/>
            <person name="Davidsen T.M."/>
            <person name="Wayne K.J."/>
            <person name="Tettelin H."/>
            <person name="Glass J.I."/>
            <person name="Rusch D."/>
            <person name="Podicherti R."/>
            <person name="Tsui H.-C.T."/>
            <person name="Winkler M.E."/>
        </authorList>
    </citation>
    <scope>NUCLEOTIDE SEQUENCE</scope>
</reference>